<dbReference type="GO" id="GO:1990904">
    <property type="term" value="C:ribonucleoprotein complex"/>
    <property type="evidence" value="ECO:0007669"/>
    <property type="project" value="UniProtKB-KW"/>
</dbReference>
<dbReference type="CDD" id="cd06089">
    <property type="entry name" value="KOW_RPL26"/>
    <property type="match status" value="1"/>
</dbReference>
<dbReference type="PANTHER" id="PTHR12903">
    <property type="entry name" value="MITOCHONDRIAL RIBOSOMAL PROTEIN L24"/>
    <property type="match status" value="1"/>
</dbReference>
<dbReference type="SUPFAM" id="SSF50104">
    <property type="entry name" value="Translation proteins SH3-like domain"/>
    <property type="match status" value="1"/>
</dbReference>
<dbReference type="InterPro" id="IPR014722">
    <property type="entry name" value="Rib_uL2_dom2"/>
</dbReference>
<feature type="domain" description="Large ribosomal subunit protein uL24 C-terminal" evidence="4">
    <location>
        <begin position="28"/>
        <end position="83"/>
    </location>
</feature>
<dbReference type="InterPro" id="IPR008991">
    <property type="entry name" value="Translation_prot_SH3-like_sf"/>
</dbReference>
<organism evidence="5 6">
    <name type="scientific">Elaeis guineensis var. tenera</name>
    <name type="common">Oil palm</name>
    <dbReference type="NCBI Taxonomy" id="51953"/>
    <lineage>
        <taxon>Eukaryota</taxon>
        <taxon>Viridiplantae</taxon>
        <taxon>Streptophyta</taxon>
        <taxon>Embryophyta</taxon>
        <taxon>Tracheophyta</taxon>
        <taxon>Spermatophyta</taxon>
        <taxon>Magnoliopsida</taxon>
        <taxon>Liliopsida</taxon>
        <taxon>Arecaceae</taxon>
        <taxon>Arecoideae</taxon>
        <taxon>Cocoseae</taxon>
        <taxon>Elaeidinae</taxon>
        <taxon>Elaeis</taxon>
    </lineage>
</organism>
<evidence type="ECO:0000259" key="4">
    <source>
        <dbReference type="Pfam" id="PF17136"/>
    </source>
</evidence>
<dbReference type="InterPro" id="IPR057264">
    <property type="entry name" value="Ribosomal_uL24_C"/>
</dbReference>
<comment type="similarity">
    <text evidence="1">Belongs to the universal ribosomal protein uL24 family.</text>
</comment>
<keyword evidence="3" id="KW-0687">Ribonucleoprotein</keyword>
<reference evidence="6" key="1">
    <citation type="submission" date="2025-08" db="UniProtKB">
        <authorList>
            <consortium name="RefSeq"/>
        </authorList>
    </citation>
    <scope>IDENTIFICATION</scope>
</reference>
<evidence type="ECO:0000313" key="5">
    <source>
        <dbReference type="Proteomes" id="UP000504607"/>
    </source>
</evidence>
<dbReference type="InterPro" id="IPR003256">
    <property type="entry name" value="Ribosomal_uL24"/>
</dbReference>
<proteinExistence type="inferred from homology"/>
<protein>
    <submittedName>
        <fullName evidence="6">Uncharacterized protein LOC105032703 isoform X3</fullName>
    </submittedName>
</protein>
<dbReference type="GO" id="GO:0006412">
    <property type="term" value="P:translation"/>
    <property type="evidence" value="ECO:0007669"/>
    <property type="project" value="InterPro"/>
</dbReference>
<dbReference type="RefSeq" id="XP_029116945.1">
    <property type="nucleotide sequence ID" value="XM_029261112.1"/>
</dbReference>
<dbReference type="GO" id="GO:0003723">
    <property type="term" value="F:RNA binding"/>
    <property type="evidence" value="ECO:0007669"/>
    <property type="project" value="InterPro"/>
</dbReference>
<accession>A0A8N4EXV6</accession>
<dbReference type="GO" id="GO:0003735">
    <property type="term" value="F:structural constituent of ribosome"/>
    <property type="evidence" value="ECO:0007669"/>
    <property type="project" value="InterPro"/>
</dbReference>
<dbReference type="Gene3D" id="2.30.30.30">
    <property type="match status" value="1"/>
</dbReference>
<dbReference type="AlphaFoldDB" id="A0A8N4EXV6"/>
<sequence>MVILERGFCYIVEWENGFHAVLDGLMATVKKHIKQGQGYEGGIFSIEAPLHVSNVQVLDPVTGRPCKIGYKYLEDGTKVRISRGQQASGALIPRPEILKQRRKPRPMEHASQSLSWFLLLIGVYTQSAGHEKGNPRLGRGQ</sequence>
<keyword evidence="2" id="KW-0689">Ribosomal protein</keyword>
<dbReference type="GO" id="GO:0005840">
    <property type="term" value="C:ribosome"/>
    <property type="evidence" value="ECO:0007669"/>
    <property type="project" value="UniProtKB-KW"/>
</dbReference>
<evidence type="ECO:0000256" key="1">
    <source>
        <dbReference type="ARBA" id="ARBA00010618"/>
    </source>
</evidence>
<keyword evidence="5" id="KW-1185">Reference proteome</keyword>
<evidence type="ECO:0000313" key="6">
    <source>
        <dbReference type="RefSeq" id="XP_029116945.1"/>
    </source>
</evidence>
<name>A0A8N4EXV6_ELAGV</name>
<evidence type="ECO:0000256" key="3">
    <source>
        <dbReference type="ARBA" id="ARBA00023274"/>
    </source>
</evidence>
<dbReference type="Pfam" id="PF17136">
    <property type="entry name" value="ribosomal_L24"/>
    <property type="match status" value="1"/>
</dbReference>
<dbReference type="Proteomes" id="UP000504607">
    <property type="component" value="Unplaced"/>
</dbReference>
<evidence type="ECO:0000256" key="2">
    <source>
        <dbReference type="ARBA" id="ARBA00022980"/>
    </source>
</evidence>
<gene>
    <name evidence="6" type="primary">LOC105032703</name>
</gene>
<dbReference type="InterPro" id="IPR041988">
    <property type="entry name" value="Ribosomal_uL24_KOW"/>
</dbReference>